<dbReference type="PANTHER" id="PTHR12483:SF120">
    <property type="entry name" value="HIGH-AFFINITY COPPER TRANSPORTER CTRA2"/>
    <property type="match status" value="1"/>
</dbReference>
<dbReference type="Proteomes" id="UP000053317">
    <property type="component" value="Unassembled WGS sequence"/>
</dbReference>
<keyword evidence="4" id="KW-0813">Transport</keyword>
<keyword evidence="4" id="KW-0406">Ion transport</keyword>
<evidence type="ECO:0000256" key="3">
    <source>
        <dbReference type="ARBA" id="ARBA00023136"/>
    </source>
</evidence>
<evidence type="ECO:0000256" key="4">
    <source>
        <dbReference type="RuleBase" id="RU367022"/>
    </source>
</evidence>
<accession>A0A0G2EIB3</accession>
<evidence type="ECO:0000313" key="6">
    <source>
        <dbReference type="Proteomes" id="UP000053317"/>
    </source>
</evidence>
<protein>
    <recommendedName>
        <fullName evidence="4">Copper transport protein</fullName>
    </recommendedName>
</protein>
<keyword evidence="1 4" id="KW-0812">Transmembrane</keyword>
<evidence type="ECO:0000313" key="5">
    <source>
        <dbReference type="EMBL" id="KKY22587.1"/>
    </source>
</evidence>
<comment type="similarity">
    <text evidence="4">Belongs to the copper transporter (Ctr) (TC 1.A.56) family. SLC31A subfamily.</text>
</comment>
<feature type="transmembrane region" description="Helical" evidence="4">
    <location>
        <begin position="34"/>
        <end position="54"/>
    </location>
</feature>
<reference evidence="5 6" key="2">
    <citation type="submission" date="2015-05" db="EMBL/GenBank/DDBJ databases">
        <authorList>
            <person name="Morales-Cruz A."/>
            <person name="Amrine K.C."/>
            <person name="Cantu D."/>
        </authorList>
    </citation>
    <scope>NUCLEOTIDE SEQUENCE [LARGE SCALE GENOMIC DNA]</scope>
    <source>
        <strain evidence="5">UCRPC4</strain>
    </source>
</reference>
<keyword evidence="4" id="KW-0186">Copper</keyword>
<dbReference type="EMBL" id="LCWF01000076">
    <property type="protein sequence ID" value="KKY22587.1"/>
    <property type="molecule type" value="Genomic_DNA"/>
</dbReference>
<keyword evidence="2 4" id="KW-1133">Transmembrane helix</keyword>
<dbReference type="OrthoDB" id="73901at2759"/>
<proteinExistence type="inferred from homology"/>
<feature type="transmembrane region" description="Helical" evidence="4">
    <location>
        <begin position="153"/>
        <end position="173"/>
    </location>
</feature>
<dbReference type="GO" id="GO:0005886">
    <property type="term" value="C:plasma membrane"/>
    <property type="evidence" value="ECO:0007669"/>
    <property type="project" value="TreeGrafter"/>
</dbReference>
<dbReference type="InterPro" id="IPR007274">
    <property type="entry name" value="Cop_transporter"/>
</dbReference>
<comment type="subcellular location">
    <subcellularLocation>
        <location evidence="4">Membrane</location>
        <topology evidence="4">Multi-pass membrane protein</topology>
    </subcellularLocation>
</comment>
<keyword evidence="6" id="KW-1185">Reference proteome</keyword>
<dbReference type="PANTHER" id="PTHR12483">
    <property type="entry name" value="SOLUTE CARRIER FAMILY 31 COPPER TRANSPORTERS"/>
    <property type="match status" value="1"/>
</dbReference>
<name>A0A0G2EIB3_PHACM</name>
<comment type="caution">
    <text evidence="5">The sequence shown here is derived from an EMBL/GenBank/DDBJ whole genome shotgun (WGS) entry which is preliminary data.</text>
</comment>
<organism evidence="5 6">
    <name type="scientific">Phaeomoniella chlamydospora</name>
    <name type="common">Phaeoacremonium chlamydosporum</name>
    <dbReference type="NCBI Taxonomy" id="158046"/>
    <lineage>
        <taxon>Eukaryota</taxon>
        <taxon>Fungi</taxon>
        <taxon>Dikarya</taxon>
        <taxon>Ascomycota</taxon>
        <taxon>Pezizomycotina</taxon>
        <taxon>Eurotiomycetes</taxon>
        <taxon>Chaetothyriomycetidae</taxon>
        <taxon>Phaeomoniellales</taxon>
        <taxon>Phaeomoniellaceae</taxon>
        <taxon>Phaeomoniella</taxon>
    </lineage>
</organism>
<reference evidence="5 6" key="1">
    <citation type="submission" date="2015-05" db="EMBL/GenBank/DDBJ databases">
        <title>Distinctive expansion of gene families associated with plant cell wall degradation and secondary metabolism in the genomes of grapevine trunk pathogens.</title>
        <authorList>
            <person name="Lawrence D.P."/>
            <person name="Travadon R."/>
            <person name="Rolshausen P.E."/>
            <person name="Baumgartner K."/>
        </authorList>
    </citation>
    <scope>NUCLEOTIDE SEQUENCE [LARGE SCALE GENOMIC DNA]</scope>
    <source>
        <strain evidence="5">UCRPC4</strain>
    </source>
</reference>
<gene>
    <name evidence="5" type="ORF">UCRPC4_g03282</name>
</gene>
<dbReference type="Pfam" id="PF04145">
    <property type="entry name" value="Ctr"/>
    <property type="match status" value="1"/>
</dbReference>
<feature type="transmembrane region" description="Helical" evidence="4">
    <location>
        <begin position="129"/>
        <end position="147"/>
    </location>
</feature>
<dbReference type="GO" id="GO:0005375">
    <property type="term" value="F:copper ion transmembrane transporter activity"/>
    <property type="evidence" value="ECO:0007669"/>
    <property type="project" value="UniProtKB-UniRule"/>
</dbReference>
<evidence type="ECO:0000256" key="2">
    <source>
        <dbReference type="ARBA" id="ARBA00022989"/>
    </source>
</evidence>
<evidence type="ECO:0000256" key="1">
    <source>
        <dbReference type="ARBA" id="ARBA00022692"/>
    </source>
</evidence>
<keyword evidence="4" id="KW-0187">Copper transport</keyword>
<dbReference type="AlphaFoldDB" id="A0A0G2EIB3"/>
<sequence>MDMDMSSSDTTDMMFTNSHTTPLYSSMWTPTTSAGYAGTCIFIIFLASIFRALFAVRTVLEQRWLARARNRRYILVKGQAGEAGKIESDPDAKTGTLVTARGVEENIKVVTARVRGTIPFRLSVDVPRAAIFMVITGVGYLLMLVAMTMNVGYFMSLLAGTFIGELAIGRYIVYEEH</sequence>
<keyword evidence="3 4" id="KW-0472">Membrane</keyword>